<organism evidence="2 3">
    <name type="scientific">Lophiotrema nucula</name>
    <dbReference type="NCBI Taxonomy" id="690887"/>
    <lineage>
        <taxon>Eukaryota</taxon>
        <taxon>Fungi</taxon>
        <taxon>Dikarya</taxon>
        <taxon>Ascomycota</taxon>
        <taxon>Pezizomycotina</taxon>
        <taxon>Dothideomycetes</taxon>
        <taxon>Pleosporomycetidae</taxon>
        <taxon>Pleosporales</taxon>
        <taxon>Lophiotremataceae</taxon>
        <taxon>Lophiotrema</taxon>
    </lineage>
</organism>
<name>A0A6A5YFR9_9PLEO</name>
<feature type="compositionally biased region" description="Pro residues" evidence="1">
    <location>
        <begin position="80"/>
        <end position="92"/>
    </location>
</feature>
<feature type="compositionally biased region" description="Low complexity" evidence="1">
    <location>
        <begin position="9"/>
        <end position="19"/>
    </location>
</feature>
<dbReference type="GO" id="GO:0003735">
    <property type="term" value="F:structural constituent of ribosome"/>
    <property type="evidence" value="ECO:0007669"/>
    <property type="project" value="TreeGrafter"/>
</dbReference>
<dbReference type="PANTHER" id="PTHR28266">
    <property type="entry name" value="54S RIBOSOMAL PROTEIN L20, MITOCHONDRIAL"/>
    <property type="match status" value="1"/>
</dbReference>
<evidence type="ECO:0000256" key="1">
    <source>
        <dbReference type="SAM" id="MobiDB-lite"/>
    </source>
</evidence>
<protein>
    <submittedName>
        <fullName evidence="2">Mitochondrial ribosomal protein subunit L20-domain-containing protein</fullName>
    </submittedName>
</protein>
<dbReference type="EMBL" id="ML977366">
    <property type="protein sequence ID" value="KAF2106129.1"/>
    <property type="molecule type" value="Genomic_DNA"/>
</dbReference>
<accession>A0A6A5YFR9</accession>
<proteinExistence type="predicted"/>
<feature type="non-terminal residue" evidence="2">
    <location>
        <position position="183"/>
    </location>
</feature>
<dbReference type="GO" id="GO:0005762">
    <property type="term" value="C:mitochondrial large ribosomal subunit"/>
    <property type="evidence" value="ECO:0007669"/>
    <property type="project" value="TreeGrafter"/>
</dbReference>
<keyword evidence="3" id="KW-1185">Reference proteome</keyword>
<dbReference type="InterPro" id="IPR024388">
    <property type="entry name" value="Ribosomal_mL58"/>
</dbReference>
<feature type="region of interest" description="Disordered" evidence="1">
    <location>
        <begin position="1"/>
        <end position="28"/>
    </location>
</feature>
<sequence>KLLHLPEAPSYTPSTPSPTLVFNPPSSAPNIYHTPSKFLPKNDKRTALYKHALSLSTSAALRTKTPLVAKPDTQLTAPSHLPPKPSTALPPPVRAPYEKKYHLTPEEVKEIQRLRQEDPVAWTRVRLAERFGCSQFFVGMVAKNEGAAERVRAEQEKVMRRWGRVRRMAREDRGRRRESWGRD</sequence>
<evidence type="ECO:0000313" key="2">
    <source>
        <dbReference type="EMBL" id="KAF2106129.1"/>
    </source>
</evidence>
<feature type="non-terminal residue" evidence="2">
    <location>
        <position position="1"/>
    </location>
</feature>
<dbReference type="Proteomes" id="UP000799770">
    <property type="component" value="Unassembled WGS sequence"/>
</dbReference>
<gene>
    <name evidence="2" type="ORF">BDV96DRAFT_480705</name>
</gene>
<keyword evidence="2" id="KW-0687">Ribonucleoprotein</keyword>
<keyword evidence="2" id="KW-0689">Ribosomal protein</keyword>
<dbReference type="PANTHER" id="PTHR28266:SF1">
    <property type="entry name" value="LARGE RIBOSOMAL SUBUNIT PROTEIN ML58"/>
    <property type="match status" value="1"/>
</dbReference>
<reference evidence="2" key="1">
    <citation type="journal article" date="2020" name="Stud. Mycol.">
        <title>101 Dothideomycetes genomes: a test case for predicting lifestyles and emergence of pathogens.</title>
        <authorList>
            <person name="Haridas S."/>
            <person name="Albert R."/>
            <person name="Binder M."/>
            <person name="Bloem J."/>
            <person name="Labutti K."/>
            <person name="Salamov A."/>
            <person name="Andreopoulos B."/>
            <person name="Baker S."/>
            <person name="Barry K."/>
            <person name="Bills G."/>
            <person name="Bluhm B."/>
            <person name="Cannon C."/>
            <person name="Castanera R."/>
            <person name="Culley D."/>
            <person name="Daum C."/>
            <person name="Ezra D."/>
            <person name="Gonzalez J."/>
            <person name="Henrissat B."/>
            <person name="Kuo A."/>
            <person name="Liang C."/>
            <person name="Lipzen A."/>
            <person name="Lutzoni F."/>
            <person name="Magnuson J."/>
            <person name="Mondo S."/>
            <person name="Nolan M."/>
            <person name="Ohm R."/>
            <person name="Pangilinan J."/>
            <person name="Park H.-J."/>
            <person name="Ramirez L."/>
            <person name="Alfaro M."/>
            <person name="Sun H."/>
            <person name="Tritt A."/>
            <person name="Yoshinaga Y."/>
            <person name="Zwiers L.-H."/>
            <person name="Turgeon B."/>
            <person name="Goodwin S."/>
            <person name="Spatafora J."/>
            <person name="Crous P."/>
            <person name="Grigoriev I."/>
        </authorList>
    </citation>
    <scope>NUCLEOTIDE SEQUENCE</scope>
    <source>
        <strain evidence="2">CBS 627.86</strain>
    </source>
</reference>
<evidence type="ECO:0000313" key="3">
    <source>
        <dbReference type="Proteomes" id="UP000799770"/>
    </source>
</evidence>
<feature type="region of interest" description="Disordered" evidence="1">
    <location>
        <begin position="73"/>
        <end position="92"/>
    </location>
</feature>
<dbReference type="Pfam" id="PF12824">
    <property type="entry name" value="MRP-L20"/>
    <property type="match status" value="1"/>
</dbReference>
<dbReference type="OrthoDB" id="6021263at2759"/>
<dbReference type="AlphaFoldDB" id="A0A6A5YFR9"/>